<organism evidence="2 3">
    <name type="scientific">Pseudorhodoplanes sinuspersici</name>
    <dbReference type="NCBI Taxonomy" id="1235591"/>
    <lineage>
        <taxon>Bacteria</taxon>
        <taxon>Pseudomonadati</taxon>
        <taxon>Pseudomonadota</taxon>
        <taxon>Alphaproteobacteria</taxon>
        <taxon>Hyphomicrobiales</taxon>
        <taxon>Pseudorhodoplanes</taxon>
    </lineage>
</organism>
<proteinExistence type="predicted"/>
<dbReference type="GO" id="GO:0016740">
    <property type="term" value="F:transferase activity"/>
    <property type="evidence" value="ECO:0007669"/>
    <property type="project" value="UniProtKB-KW"/>
</dbReference>
<protein>
    <submittedName>
        <fullName evidence="2">Uncharacterized protein</fullName>
    </submittedName>
</protein>
<dbReference type="SUPFAM" id="SSF53335">
    <property type="entry name" value="S-adenosyl-L-methionine-dependent methyltransferases"/>
    <property type="match status" value="1"/>
</dbReference>
<dbReference type="STRING" id="1235591.CAK95_26910"/>
<sequence>MFSKTDMRAYWDSIGCRDDNEKQIAHQPTREGFLQSGVDNLPLIFPCGCESIPKGGTVVEIGCGKGRLVRVIAQKRRDVRVVGVDVSDRMVEMASEECKEWINTHFSVSDGTNLACLGTNTADIIYSFIVFQHMPRGAVRSTISDAARVLKPNGRLIFQVQERKEITQPDPPDTDYRSIRYYTSEMATALLSYPLSLTSTRGGGHNLFVEAQKSI</sequence>
<dbReference type="CDD" id="cd02440">
    <property type="entry name" value="AdoMet_MTases"/>
    <property type="match status" value="1"/>
</dbReference>
<dbReference type="PANTHER" id="PTHR43861">
    <property type="entry name" value="TRANS-ACONITATE 2-METHYLTRANSFERASE-RELATED"/>
    <property type="match status" value="1"/>
</dbReference>
<reference evidence="2 3" key="1">
    <citation type="submission" date="2017-05" db="EMBL/GenBank/DDBJ databases">
        <title>Full genome sequence of Pseudorhodoplanes sinuspersici.</title>
        <authorList>
            <person name="Dastgheib S.M.M."/>
            <person name="Shavandi M."/>
            <person name="Tirandaz H."/>
        </authorList>
    </citation>
    <scope>NUCLEOTIDE SEQUENCE [LARGE SCALE GENOMIC DNA]</scope>
    <source>
        <strain evidence="2 3">RIPI110</strain>
    </source>
</reference>
<accession>A0A1W6ZYH4</accession>
<gene>
    <name evidence="2" type="ORF">CAK95_26910</name>
</gene>
<dbReference type="Proteomes" id="UP000194137">
    <property type="component" value="Chromosome"/>
</dbReference>
<dbReference type="EMBL" id="CP021112">
    <property type="protein sequence ID" value="ARQ02328.1"/>
    <property type="molecule type" value="Genomic_DNA"/>
</dbReference>
<dbReference type="InterPro" id="IPR041698">
    <property type="entry name" value="Methyltransf_25"/>
</dbReference>
<evidence type="ECO:0000313" key="3">
    <source>
        <dbReference type="Proteomes" id="UP000194137"/>
    </source>
</evidence>
<dbReference type="OrthoDB" id="65624at2"/>
<keyword evidence="3" id="KW-1185">Reference proteome</keyword>
<dbReference type="KEGG" id="psin:CAK95_26910"/>
<name>A0A1W6ZYH4_9HYPH</name>
<dbReference type="Pfam" id="PF13649">
    <property type="entry name" value="Methyltransf_25"/>
    <property type="match status" value="1"/>
</dbReference>
<dbReference type="InterPro" id="IPR029063">
    <property type="entry name" value="SAM-dependent_MTases_sf"/>
</dbReference>
<evidence type="ECO:0000313" key="2">
    <source>
        <dbReference type="EMBL" id="ARQ02328.1"/>
    </source>
</evidence>
<keyword evidence="1" id="KW-0808">Transferase</keyword>
<dbReference type="RefSeq" id="WP_086090759.1">
    <property type="nucleotide sequence ID" value="NZ_CP021112.1"/>
</dbReference>
<dbReference type="Gene3D" id="3.40.50.150">
    <property type="entry name" value="Vaccinia Virus protein VP39"/>
    <property type="match status" value="1"/>
</dbReference>
<evidence type="ECO:0000256" key="1">
    <source>
        <dbReference type="ARBA" id="ARBA00022679"/>
    </source>
</evidence>
<dbReference type="AlphaFoldDB" id="A0A1W6ZYH4"/>